<gene>
    <name evidence="2" type="ORF">MNBD_NITROSPINAE05-1298</name>
</gene>
<dbReference type="EMBL" id="UOGG01000196">
    <property type="protein sequence ID" value="VAX32342.1"/>
    <property type="molecule type" value="Genomic_DNA"/>
</dbReference>
<protein>
    <submittedName>
        <fullName evidence="2">Uncharacterized protein</fullName>
    </submittedName>
</protein>
<feature type="region of interest" description="Disordered" evidence="1">
    <location>
        <begin position="1"/>
        <end position="21"/>
    </location>
</feature>
<proteinExistence type="predicted"/>
<name>A0A3B1CVD0_9ZZZZ</name>
<dbReference type="AlphaFoldDB" id="A0A3B1CVD0"/>
<reference evidence="2" key="1">
    <citation type="submission" date="2018-06" db="EMBL/GenBank/DDBJ databases">
        <authorList>
            <person name="Zhirakovskaya E."/>
        </authorList>
    </citation>
    <scope>NUCLEOTIDE SEQUENCE</scope>
</reference>
<organism evidence="2">
    <name type="scientific">hydrothermal vent metagenome</name>
    <dbReference type="NCBI Taxonomy" id="652676"/>
    <lineage>
        <taxon>unclassified sequences</taxon>
        <taxon>metagenomes</taxon>
        <taxon>ecological metagenomes</taxon>
    </lineage>
</organism>
<accession>A0A3B1CVD0</accession>
<evidence type="ECO:0000313" key="2">
    <source>
        <dbReference type="EMBL" id="VAX32342.1"/>
    </source>
</evidence>
<sequence>MTQVLAEQDRPTELFTVSATP</sequence>
<evidence type="ECO:0000256" key="1">
    <source>
        <dbReference type="SAM" id="MobiDB-lite"/>
    </source>
</evidence>